<comment type="caution">
    <text evidence="1">The sequence shown here is derived from an EMBL/GenBank/DDBJ whole genome shotgun (WGS) entry which is preliminary data.</text>
</comment>
<reference evidence="1" key="2">
    <citation type="journal article" date="2022" name="New Phytol.">
        <title>Evolutionary transition to the ectomycorrhizal habit in the genomes of a hyperdiverse lineage of mushroom-forming fungi.</title>
        <authorList>
            <person name="Looney B."/>
            <person name="Miyauchi S."/>
            <person name="Morin E."/>
            <person name="Drula E."/>
            <person name="Courty P.E."/>
            <person name="Kohler A."/>
            <person name="Kuo A."/>
            <person name="LaButti K."/>
            <person name="Pangilinan J."/>
            <person name="Lipzen A."/>
            <person name="Riley R."/>
            <person name="Andreopoulos W."/>
            <person name="He G."/>
            <person name="Johnson J."/>
            <person name="Nolan M."/>
            <person name="Tritt A."/>
            <person name="Barry K.W."/>
            <person name="Grigoriev I.V."/>
            <person name="Nagy L.G."/>
            <person name="Hibbett D."/>
            <person name="Henrissat B."/>
            <person name="Matheny P.B."/>
            <person name="Labbe J."/>
            <person name="Martin F.M."/>
        </authorList>
    </citation>
    <scope>NUCLEOTIDE SEQUENCE</scope>
    <source>
        <strain evidence="1">HHB10654</strain>
    </source>
</reference>
<reference evidence="1" key="1">
    <citation type="submission" date="2021-03" db="EMBL/GenBank/DDBJ databases">
        <authorList>
            <consortium name="DOE Joint Genome Institute"/>
            <person name="Ahrendt S."/>
            <person name="Looney B.P."/>
            <person name="Miyauchi S."/>
            <person name="Morin E."/>
            <person name="Drula E."/>
            <person name="Courty P.E."/>
            <person name="Chicoki N."/>
            <person name="Fauchery L."/>
            <person name="Kohler A."/>
            <person name="Kuo A."/>
            <person name="Labutti K."/>
            <person name="Pangilinan J."/>
            <person name="Lipzen A."/>
            <person name="Riley R."/>
            <person name="Andreopoulos W."/>
            <person name="He G."/>
            <person name="Johnson J."/>
            <person name="Barry K.W."/>
            <person name="Grigoriev I.V."/>
            <person name="Nagy L."/>
            <person name="Hibbett D."/>
            <person name="Henrissat B."/>
            <person name="Matheny P.B."/>
            <person name="Labbe J."/>
            <person name="Martin F."/>
        </authorList>
    </citation>
    <scope>NUCLEOTIDE SEQUENCE</scope>
    <source>
        <strain evidence="1">HHB10654</strain>
    </source>
</reference>
<proteinExistence type="predicted"/>
<name>A0ACB8SRQ4_9AGAM</name>
<dbReference type="Proteomes" id="UP000814140">
    <property type="component" value="Unassembled WGS sequence"/>
</dbReference>
<organism evidence="1 2">
    <name type="scientific">Artomyces pyxidatus</name>
    <dbReference type="NCBI Taxonomy" id="48021"/>
    <lineage>
        <taxon>Eukaryota</taxon>
        <taxon>Fungi</taxon>
        <taxon>Dikarya</taxon>
        <taxon>Basidiomycota</taxon>
        <taxon>Agaricomycotina</taxon>
        <taxon>Agaricomycetes</taxon>
        <taxon>Russulales</taxon>
        <taxon>Auriscalpiaceae</taxon>
        <taxon>Artomyces</taxon>
    </lineage>
</organism>
<protein>
    <submittedName>
        <fullName evidence="1">Uncharacterized protein</fullName>
    </submittedName>
</protein>
<keyword evidence="2" id="KW-1185">Reference proteome</keyword>
<sequence>MSGSQVLGLLFNLYLYHDDVVISSCLRFSKAPFIRPLSFLIQHMGQHWDIVNIDKLQRISIYKLGEALPSPLNFDQLLVTPIFLPLHCTKASLYATVVNLNGDPSRGLGRLELPEDVIHCIFDQINDLDDAICFSLSHRRLRIVGRHHVFTLLALEKASSSWIGDRLICIGGETEDLPGDLLTPAEEQALQSWTEEDLQQYNEEQGLELTFEDTNTFDVSGSLVGRSREIDPEEPRITSRGISRLRRGRLRELDAFEILLQPKYHSRHPWILCNFSKRVYVRLDALAKLAGREIETSETPLFNSLCGFAHVLLSRISWSSRSSTAMSYKGKLHRGVWAGDRFEILTMDRLDRHREKDEWADISAEVVKELRAIWKSEFGKNWKQEV</sequence>
<gene>
    <name evidence="1" type="ORF">BV25DRAFT_1918979</name>
</gene>
<dbReference type="EMBL" id="MU277231">
    <property type="protein sequence ID" value="KAI0058872.1"/>
    <property type="molecule type" value="Genomic_DNA"/>
</dbReference>
<evidence type="ECO:0000313" key="2">
    <source>
        <dbReference type="Proteomes" id="UP000814140"/>
    </source>
</evidence>
<evidence type="ECO:0000313" key="1">
    <source>
        <dbReference type="EMBL" id="KAI0058872.1"/>
    </source>
</evidence>
<accession>A0ACB8SRQ4</accession>